<dbReference type="AlphaFoldDB" id="A0A2H9T362"/>
<sequence length="162" mass="18441">MITGNIMYKFFVFSFMSLFLVGCVTTPKTQMTPLEIQSMQVKKYENNKDVVFSSVVSMFQDLGYIINSADKDTGFISAVSATQSDKNYAFWTGGSRTSQTNATSYIEKIGKYTRVRLNFVETTEKSSAYGRQDKEEIPILDVKLYQSAFERIENGIFVRSEK</sequence>
<accession>A0A2H9T362</accession>
<evidence type="ECO:0000313" key="1">
    <source>
        <dbReference type="EMBL" id="PJE77660.1"/>
    </source>
</evidence>
<name>A0A2H9T362_9ZZZZ</name>
<proteinExistence type="predicted"/>
<organism evidence="1">
    <name type="scientific">invertebrate metagenome</name>
    <dbReference type="NCBI Taxonomy" id="1711999"/>
    <lineage>
        <taxon>unclassified sequences</taxon>
        <taxon>metagenomes</taxon>
        <taxon>organismal metagenomes</taxon>
    </lineage>
</organism>
<protein>
    <submittedName>
        <fullName evidence="1">Uncharacterized protein</fullName>
    </submittedName>
</protein>
<gene>
    <name evidence="1" type="ORF">CI610_03412</name>
</gene>
<reference evidence="1" key="1">
    <citation type="journal article" date="2017" name="Appl. Environ. Microbiol.">
        <title>Molecular characterization of an Endozoicomonas-like organism causing infection in king scallop Pecten maximus L.</title>
        <authorList>
            <person name="Cano I."/>
            <person name="van Aerle R."/>
            <person name="Ross S."/>
            <person name="Verner-Jeffreys D.W."/>
            <person name="Paley R.K."/>
            <person name="Rimmer G."/>
            <person name="Ryder D."/>
            <person name="Hooper P."/>
            <person name="Stone D."/>
            <person name="Feist S.W."/>
        </authorList>
    </citation>
    <scope>NUCLEOTIDE SEQUENCE</scope>
</reference>
<comment type="caution">
    <text evidence="1">The sequence shown here is derived from an EMBL/GenBank/DDBJ whole genome shotgun (WGS) entry which is preliminary data.</text>
</comment>
<dbReference type="EMBL" id="NSIT01000440">
    <property type="protein sequence ID" value="PJE77660.1"/>
    <property type="molecule type" value="Genomic_DNA"/>
</dbReference>